<sequence length="53" mass="6119">MTKAKEEHYRRLERMYASAPVNEYYAPTMRVSEGRAEVTIPMRPDFFHAGGAV</sequence>
<gene>
    <name evidence="1" type="ORF">S01H1_44247</name>
</gene>
<proteinExistence type="predicted"/>
<accession>X0UJU7</accession>
<feature type="non-terminal residue" evidence="1">
    <location>
        <position position="53"/>
    </location>
</feature>
<name>X0UJU7_9ZZZZ</name>
<protein>
    <submittedName>
        <fullName evidence="1">Uncharacterized protein</fullName>
    </submittedName>
</protein>
<comment type="caution">
    <text evidence="1">The sequence shown here is derived from an EMBL/GenBank/DDBJ whole genome shotgun (WGS) entry which is preliminary data.</text>
</comment>
<dbReference type="AlphaFoldDB" id="X0UJU7"/>
<evidence type="ECO:0000313" key="1">
    <source>
        <dbReference type="EMBL" id="GAG05875.1"/>
    </source>
</evidence>
<organism evidence="1">
    <name type="scientific">marine sediment metagenome</name>
    <dbReference type="NCBI Taxonomy" id="412755"/>
    <lineage>
        <taxon>unclassified sequences</taxon>
        <taxon>metagenomes</taxon>
        <taxon>ecological metagenomes</taxon>
    </lineage>
</organism>
<reference evidence="1" key="1">
    <citation type="journal article" date="2014" name="Front. Microbiol.">
        <title>High frequency of phylogenetically diverse reductive dehalogenase-homologous genes in deep subseafloor sedimentary metagenomes.</title>
        <authorList>
            <person name="Kawai M."/>
            <person name="Futagami T."/>
            <person name="Toyoda A."/>
            <person name="Takaki Y."/>
            <person name="Nishi S."/>
            <person name="Hori S."/>
            <person name="Arai W."/>
            <person name="Tsubouchi T."/>
            <person name="Morono Y."/>
            <person name="Uchiyama I."/>
            <person name="Ito T."/>
            <person name="Fujiyama A."/>
            <person name="Inagaki F."/>
            <person name="Takami H."/>
        </authorList>
    </citation>
    <scope>NUCLEOTIDE SEQUENCE</scope>
    <source>
        <strain evidence="1">Expedition CK06-06</strain>
    </source>
</reference>
<dbReference type="EMBL" id="BARS01028218">
    <property type="protein sequence ID" value="GAG05875.1"/>
    <property type="molecule type" value="Genomic_DNA"/>
</dbReference>